<keyword evidence="5 16" id="KW-0812">Transmembrane</keyword>
<dbReference type="SMART" id="SM00181">
    <property type="entry name" value="EGF"/>
    <property type="match status" value="7"/>
</dbReference>
<dbReference type="InterPro" id="IPR023415">
    <property type="entry name" value="LDLR_class-A_CS"/>
</dbReference>
<dbReference type="PROSITE" id="PS01209">
    <property type="entry name" value="LDLRA_1"/>
    <property type="match status" value="4"/>
</dbReference>
<keyword evidence="2" id="KW-1003">Cell membrane</keyword>
<dbReference type="FunFam" id="2.10.25.10:FF:000240">
    <property type="entry name" value="Vitamin K-dependent protein S"/>
    <property type="match status" value="1"/>
</dbReference>
<evidence type="ECO:0000256" key="3">
    <source>
        <dbReference type="ARBA" id="ARBA00022536"/>
    </source>
</evidence>
<feature type="disulfide bond" evidence="13">
    <location>
        <begin position="241"/>
        <end position="253"/>
    </location>
</feature>
<dbReference type="FunFam" id="4.10.400.10:FF:000034">
    <property type="entry name" value="Low-density lipoprotein receptor-related protein 2"/>
    <property type="match status" value="1"/>
</dbReference>
<feature type="signal peptide" evidence="17">
    <location>
        <begin position="1"/>
        <end position="23"/>
    </location>
</feature>
<keyword evidence="6 17" id="KW-0732">Signal</keyword>
<feature type="disulfide bond" evidence="13">
    <location>
        <begin position="382"/>
        <end position="397"/>
    </location>
</feature>
<evidence type="ECO:0000256" key="17">
    <source>
        <dbReference type="SAM" id="SignalP"/>
    </source>
</evidence>
<accession>A0A8D8LMX2</accession>
<dbReference type="SUPFAM" id="SSF57196">
    <property type="entry name" value="EGF/Laminin"/>
    <property type="match status" value="2"/>
</dbReference>
<evidence type="ECO:0000256" key="13">
    <source>
        <dbReference type="PROSITE-ProRule" id="PRU00124"/>
    </source>
</evidence>
<evidence type="ECO:0000256" key="12">
    <source>
        <dbReference type="ARBA" id="ARBA00023180"/>
    </source>
</evidence>
<evidence type="ECO:0000256" key="15">
    <source>
        <dbReference type="SAM" id="MobiDB-lite"/>
    </source>
</evidence>
<dbReference type="SUPFAM" id="SSF57424">
    <property type="entry name" value="LDL receptor-like module"/>
    <property type="match status" value="7"/>
</dbReference>
<feature type="chain" id="PRO_5033670114" evidence="17">
    <location>
        <begin position="24"/>
        <end position="2063"/>
    </location>
</feature>
<feature type="repeat" description="LDL-receptor class B" evidence="14">
    <location>
        <begin position="983"/>
        <end position="1025"/>
    </location>
</feature>
<sequence>MDPILWFCLNIYFSIISISFVNGKSQQYFQYDWSESPDKLNYTGKMPVNVDYDAQIPNYPMLPDYRTNMYRRYPKYTKNKWFPSYRSGRYNTSYQYPVRVDHPLWHLNGTVNRKYDPRPTSMTRPNSTPSNPYHSSHCIGKCPVGEFLCIGSCVCIPQEWKCDGDLDCYAGEDEVKCVPEKECPAVRPVACPQSDSPKMCDKGFCPPLFKCLKKSWLCDGEDDCGDFSDEVNCDMLGTKNCTTNEFTCANGLCIPSAWKCDGDNDCRDNSDEMDCQKKFNCTDQEFKCRADGSCISLMYRCDFDPDCSDGSDEAECHTQTMDCKEDEFQCIYPKCVRLEFRCDGDDDCGDNSDEMYCETGPCEPDEFRCNRTGACIPAQWQCDNEFDCEMGEDEMKCPQIAPPKRCSPDEHRCTTGHCILKTWLCDGVPDCSLGEDERNCNKTCDPQKEFSCMKLAEPKPTEAGSNIKYFPLHTVRAPRKDCFSKKYLCDGKKHCPRGEDERHCPRRVSCSRNSPCHTWCAVDPITNEETCGCNPGYLLSTDNVTCVDIDECVIEKDPPCSQNCENIIGSFKCTCSKGFILRPDQRTCKPIGVQPTLLFANRIDIRQVSLSNKKYTAIIRNLHNVLAVDYHYKKNLLVWSDIAMDVIRISFINGSKPKDIVHTGMQSVGSLSVDWIHNTVFWTDTAARRVEFCDLDGKNRKILIANNIDKPRAVIVHPRDAFVFWTDWGKTPKIERIEMDGSNRRVILTENIFWPNGLAIDFEENRLYWTEAKHHFIESSNLDGTKRKPVITKGLPHPFGITLYEDFVFWTDWHTKSISSANKITGRNIKTVHSGLHFPMNIRSYHPHRQPQYPSHCYPKVCSHICLPNKHRFTCQCPLGLTLSADNKTCSESPEELLIYARQKDLRISQLTDPSQTFETVLPVMNVKSVVAIAWESTNDSLYWADIEKGEINRAHINGTYQFNVIKHNTKKPAGVAIDWRTNKLYWTEAEYNWIEVSNLDGTYPTLLFWQNLSEPRDIAVNPIAGTMYWCNWGDLHRIEMAGMDGSKRHVVAYDSLKNPTGLAIDFENGRLYWANVGLKTIEFTNLDGTRRQTLIAKGMESPAGITIYKHWLYVSDTSKGTITAFNVRNDQASNATVLRTKVVGLTDIDIFHRRRTKKFHPCNENNGGCSHLCLITPNDGVTCVCPAGNLLKSDHKTCSNFPTKFLLVSQTDKIRQISLDVEYKYPIVLPLRQLKTVASVDIDTVDGYIYWSDISEKTIERVKFDMTDREKLVTNDLNRTESIAIDTIGRKIYWSDMNAQTIMVSELNGKNGKVLFWLDMFRPRSIVVHYGLGLMVWVDWSRSRLINNRIEMAHMDGTNRTTFESDVIWPSSVAIDYSDNPKLYWVDNSKQTIEYKTLFNGRARRVYEVKSHPYTLTVLDYYVYWTDWTHSKIYRANKYDVKEISEFAQVDSPWLVKAAQNLSFPNVCGINNGGCSHLCLRNPYNYTCACPTGILMSADRRSCFARTREFLLYTSRFGVVRRISLDTADLLPVTLPFPEYRSSLFFDYHYKKDLVYFADMKSGNLRTFSMMDSTDIKPIPLMNETIRGNFAIDWVANNIYYIDSVMPTINVARSDGQHKKILVDDLMEPLAIAVYPRRGILFYSHWGLYDNSPTTKIEKVHLDGSHRTVLVEEDLAFPNELAIDFKQRRLFWADSTNRRIEFCDFFGRSRKIVISKVAPYGLSVRQSPGKAFIVELYWTDWEAMSVVIAREKADTGQWDVHLIRSNQQDFFNIKAISASKQLTWNPCAQDNGGCTHLCFYKGKTKGYTCGCPDELKPNEICSETPKFEVDDINEDDDLYEYEEYEELPLSDSMVAVTVTIGFIVFAAIIALSITVCIKYKDPIRAHLLATYRRHSSNNSSTNGSGPSVNTGNNLPVVLPAVHHATSMPTYSDPTSSMMLGIPGASANNTLNRGHTSVRYIPSEDELLYEIPHEQFSRESLMTLSSSASLQRNNTEDIVVACDALPAVTFSNSSVILEDTSNKPRSNPRVKPQSRVERMEQQQAVTGGRLAGYDRSRMFPRQV</sequence>
<dbReference type="EMBL" id="HBUF01239556">
    <property type="protein sequence ID" value="CAG6676380.1"/>
    <property type="molecule type" value="Transcribed_RNA"/>
</dbReference>
<dbReference type="EMBL" id="HBUF01023544">
    <property type="protein sequence ID" value="CAG6612012.1"/>
    <property type="molecule type" value="Transcribed_RNA"/>
</dbReference>
<dbReference type="PROSITE" id="PS01187">
    <property type="entry name" value="EGF_CA"/>
    <property type="match status" value="1"/>
</dbReference>
<feature type="disulfide bond" evidence="13">
    <location>
        <begin position="301"/>
        <end position="316"/>
    </location>
</feature>
<dbReference type="PRINTS" id="PR00261">
    <property type="entry name" value="LDLRECEPTOR"/>
</dbReference>
<dbReference type="GO" id="GO:0043235">
    <property type="term" value="C:receptor complex"/>
    <property type="evidence" value="ECO:0007669"/>
    <property type="project" value="TreeGrafter"/>
</dbReference>
<dbReference type="EMBL" id="HBUF01350566">
    <property type="protein sequence ID" value="CAG6713366.1"/>
    <property type="molecule type" value="Transcribed_RNA"/>
</dbReference>
<keyword evidence="4" id="KW-0254">Endocytosis</keyword>
<evidence type="ECO:0000256" key="1">
    <source>
        <dbReference type="ARBA" id="ARBA00004251"/>
    </source>
</evidence>
<evidence type="ECO:0000259" key="18">
    <source>
        <dbReference type="PROSITE" id="PS01186"/>
    </source>
</evidence>
<feature type="disulfide bond" evidence="13">
    <location>
        <begin position="260"/>
        <end position="275"/>
    </location>
</feature>
<dbReference type="PROSITE" id="PS01186">
    <property type="entry name" value="EGF_2"/>
    <property type="match status" value="1"/>
</dbReference>
<dbReference type="EMBL" id="HBUF01350564">
    <property type="protein sequence ID" value="CAG6713362.1"/>
    <property type="molecule type" value="Transcribed_RNA"/>
</dbReference>
<evidence type="ECO:0000313" key="19">
    <source>
        <dbReference type="EMBL" id="CAG6612011.1"/>
    </source>
</evidence>
<dbReference type="EMBL" id="HBUF01577589">
    <property type="protein sequence ID" value="CAG6768891.1"/>
    <property type="molecule type" value="Transcribed_RNA"/>
</dbReference>
<dbReference type="GO" id="GO:0006898">
    <property type="term" value="P:receptor-mediated endocytosis"/>
    <property type="evidence" value="ECO:0007669"/>
    <property type="project" value="TreeGrafter"/>
</dbReference>
<evidence type="ECO:0000256" key="4">
    <source>
        <dbReference type="ARBA" id="ARBA00022583"/>
    </source>
</evidence>
<dbReference type="PROSITE" id="PS50068">
    <property type="entry name" value="LDLRA_2"/>
    <property type="match status" value="8"/>
</dbReference>
<feature type="disulfide bond" evidence="13">
    <location>
        <begin position="330"/>
        <end position="348"/>
    </location>
</feature>
<keyword evidence="8 16" id="KW-1133">Transmembrane helix</keyword>
<dbReference type="Pfam" id="PF14670">
    <property type="entry name" value="FXa_inhibition"/>
    <property type="match status" value="2"/>
</dbReference>
<dbReference type="EMBL" id="HBUF01350563">
    <property type="protein sequence ID" value="CAG6713360.1"/>
    <property type="molecule type" value="Transcribed_RNA"/>
</dbReference>
<feature type="repeat" description="LDL-receptor class B" evidence="14">
    <location>
        <begin position="940"/>
        <end position="982"/>
    </location>
</feature>
<dbReference type="InterPro" id="IPR009030">
    <property type="entry name" value="Growth_fac_rcpt_cys_sf"/>
</dbReference>
<dbReference type="CDD" id="cd00054">
    <property type="entry name" value="EGF_CA"/>
    <property type="match status" value="1"/>
</dbReference>
<name>A0A8D8LMX2_9HEMI</name>
<feature type="disulfide bond" evidence="13">
    <location>
        <begin position="425"/>
        <end position="440"/>
    </location>
</feature>
<organism evidence="19">
    <name type="scientific">Cacopsylla melanoneura</name>
    <dbReference type="NCBI Taxonomy" id="428564"/>
    <lineage>
        <taxon>Eukaryota</taxon>
        <taxon>Metazoa</taxon>
        <taxon>Ecdysozoa</taxon>
        <taxon>Arthropoda</taxon>
        <taxon>Hexapoda</taxon>
        <taxon>Insecta</taxon>
        <taxon>Pterygota</taxon>
        <taxon>Neoptera</taxon>
        <taxon>Paraneoptera</taxon>
        <taxon>Hemiptera</taxon>
        <taxon>Sternorrhyncha</taxon>
        <taxon>Psylloidea</taxon>
        <taxon>Psyllidae</taxon>
        <taxon>Psyllinae</taxon>
        <taxon>Cacopsylla</taxon>
    </lineage>
</organism>
<keyword evidence="11 19" id="KW-0675">Receptor</keyword>
<dbReference type="InterPro" id="IPR000742">
    <property type="entry name" value="EGF"/>
</dbReference>
<evidence type="ECO:0000256" key="7">
    <source>
        <dbReference type="ARBA" id="ARBA00022737"/>
    </source>
</evidence>
<dbReference type="EMBL" id="HBUF01577588">
    <property type="protein sequence ID" value="CAG6768890.1"/>
    <property type="molecule type" value="Transcribed_RNA"/>
</dbReference>
<dbReference type="EMBL" id="HBUF01239557">
    <property type="protein sequence ID" value="CAG6676381.1"/>
    <property type="molecule type" value="Transcribed_RNA"/>
</dbReference>
<feature type="disulfide bond" evidence="13">
    <location>
        <begin position="489"/>
        <end position="504"/>
    </location>
</feature>
<keyword evidence="3" id="KW-0245">EGF-like domain</keyword>
<dbReference type="Gene3D" id="4.10.400.10">
    <property type="entry name" value="Low-density Lipoprotein Receptor"/>
    <property type="match status" value="8"/>
</dbReference>
<dbReference type="InterPro" id="IPR000033">
    <property type="entry name" value="LDLR_classB_rpt"/>
</dbReference>
<dbReference type="InterPro" id="IPR000152">
    <property type="entry name" value="EGF-type_Asp/Asn_hydroxyl_site"/>
</dbReference>
<dbReference type="InterPro" id="IPR018097">
    <property type="entry name" value="EGF_Ca-bd_CS"/>
</dbReference>
<dbReference type="SUPFAM" id="SSF57184">
    <property type="entry name" value="Growth factor receptor domain"/>
    <property type="match status" value="1"/>
</dbReference>
<dbReference type="Pfam" id="PF00058">
    <property type="entry name" value="Ldl_recept_b"/>
    <property type="match status" value="8"/>
</dbReference>
<dbReference type="SMART" id="SM00192">
    <property type="entry name" value="LDLa"/>
    <property type="match status" value="8"/>
</dbReference>
<evidence type="ECO:0000256" key="11">
    <source>
        <dbReference type="ARBA" id="ARBA00023170"/>
    </source>
</evidence>
<feature type="disulfide bond" evidence="13">
    <location>
        <begin position="218"/>
        <end position="233"/>
    </location>
</feature>
<dbReference type="EMBL" id="HBUF01023543">
    <property type="protein sequence ID" value="CAG6612011.1"/>
    <property type="molecule type" value="Transcribed_RNA"/>
</dbReference>
<feature type="repeat" description="LDL-receptor class B" evidence="14">
    <location>
        <begin position="1070"/>
        <end position="1112"/>
    </location>
</feature>
<feature type="disulfide bond" evidence="13">
    <location>
        <begin position="162"/>
        <end position="177"/>
    </location>
</feature>
<keyword evidence="12" id="KW-0325">Glycoprotein</keyword>
<feature type="disulfide bond" evidence="13">
    <location>
        <begin position="323"/>
        <end position="335"/>
    </location>
</feature>
<evidence type="ECO:0000256" key="10">
    <source>
        <dbReference type="ARBA" id="ARBA00023157"/>
    </source>
</evidence>
<feature type="disulfide bond" evidence="13">
    <location>
        <begin position="413"/>
        <end position="431"/>
    </location>
</feature>
<dbReference type="FunFam" id="2.120.10.30:FF:000241">
    <property type="entry name" value="Low-density lipoprotein receptor-related protein 6"/>
    <property type="match status" value="3"/>
</dbReference>
<dbReference type="PROSITE" id="PS51120">
    <property type="entry name" value="LDLRB"/>
    <property type="match status" value="9"/>
</dbReference>
<dbReference type="PROSITE" id="PS00010">
    <property type="entry name" value="ASX_HYDROXYL"/>
    <property type="match status" value="1"/>
</dbReference>
<dbReference type="GO" id="GO:0016324">
    <property type="term" value="C:apical plasma membrane"/>
    <property type="evidence" value="ECO:0007669"/>
    <property type="project" value="TreeGrafter"/>
</dbReference>
<keyword evidence="9 16" id="KW-0472">Membrane</keyword>
<feature type="disulfide bond" evidence="13">
    <location>
        <begin position="248"/>
        <end position="266"/>
    </location>
</feature>
<feature type="domain" description="EGF-like" evidence="18">
    <location>
        <begin position="573"/>
        <end position="588"/>
    </location>
</feature>
<protein>
    <submittedName>
        <fullName evidence="19">Low-density lipoprotein receptor-related protein 4</fullName>
    </submittedName>
</protein>
<dbReference type="EMBL" id="HBUF01350565">
    <property type="protein sequence ID" value="CAG6713364.1"/>
    <property type="molecule type" value="Transcribed_RNA"/>
</dbReference>
<feature type="disulfide bond" evidence="13">
    <location>
        <begin position="342"/>
        <end position="357"/>
    </location>
</feature>
<dbReference type="SMART" id="SM00179">
    <property type="entry name" value="EGF_CA"/>
    <property type="match status" value="2"/>
</dbReference>
<dbReference type="PANTHER" id="PTHR22722:SF15">
    <property type="entry name" value="LOW-DENSITY LIPOPROTEIN RECEPTOR-RELATED"/>
    <property type="match status" value="1"/>
</dbReference>
<dbReference type="Gene3D" id="2.10.25.10">
    <property type="entry name" value="Laminin"/>
    <property type="match status" value="2"/>
</dbReference>
<evidence type="ECO:0000256" key="14">
    <source>
        <dbReference type="PROSITE-ProRule" id="PRU00461"/>
    </source>
</evidence>
<evidence type="ECO:0000256" key="2">
    <source>
        <dbReference type="ARBA" id="ARBA00022475"/>
    </source>
</evidence>
<keyword evidence="7" id="KW-0677">Repeat</keyword>
<dbReference type="SMART" id="SM00135">
    <property type="entry name" value="LY"/>
    <property type="match status" value="18"/>
</dbReference>
<dbReference type="InterPro" id="IPR002172">
    <property type="entry name" value="LDrepeatLR_classA_rpt"/>
</dbReference>
<dbReference type="InterPro" id="IPR049883">
    <property type="entry name" value="NOTCH1_EGF-like"/>
</dbReference>
<feature type="transmembrane region" description="Helical" evidence="16">
    <location>
        <begin position="1854"/>
        <end position="1878"/>
    </location>
</feature>
<dbReference type="Gene3D" id="2.120.10.30">
    <property type="entry name" value="TolB, C-terminal domain"/>
    <property type="match status" value="4"/>
</dbReference>
<keyword evidence="10 13" id="KW-1015">Disulfide bond</keyword>
<evidence type="ECO:0000256" key="9">
    <source>
        <dbReference type="ARBA" id="ARBA00023136"/>
    </source>
</evidence>
<keyword evidence="19" id="KW-0449">Lipoprotein</keyword>
<feature type="repeat" description="LDL-receptor class B" evidence="14">
    <location>
        <begin position="765"/>
        <end position="807"/>
    </location>
</feature>
<feature type="repeat" description="LDL-receptor class B" evidence="14">
    <location>
        <begin position="1026"/>
        <end position="1069"/>
    </location>
</feature>
<evidence type="ECO:0000256" key="8">
    <source>
        <dbReference type="ARBA" id="ARBA00022989"/>
    </source>
</evidence>
<dbReference type="InterPro" id="IPR051221">
    <property type="entry name" value="LDLR-related"/>
</dbReference>
<dbReference type="GO" id="GO:0005509">
    <property type="term" value="F:calcium ion binding"/>
    <property type="evidence" value="ECO:0007669"/>
    <property type="project" value="InterPro"/>
</dbReference>
<feature type="repeat" description="LDL-receptor class B" evidence="14">
    <location>
        <begin position="678"/>
        <end position="720"/>
    </location>
</feature>
<dbReference type="InterPro" id="IPR001881">
    <property type="entry name" value="EGF-like_Ca-bd_dom"/>
</dbReference>
<evidence type="ECO:0000256" key="16">
    <source>
        <dbReference type="SAM" id="Phobius"/>
    </source>
</evidence>
<feature type="repeat" description="LDL-receptor class B" evidence="14">
    <location>
        <begin position="1248"/>
        <end position="1290"/>
    </location>
</feature>
<dbReference type="SUPFAM" id="SSF63825">
    <property type="entry name" value="YWTD domain"/>
    <property type="match status" value="4"/>
</dbReference>
<dbReference type="InterPro" id="IPR036055">
    <property type="entry name" value="LDL_receptor-like_sf"/>
</dbReference>
<dbReference type="Pfam" id="PF00057">
    <property type="entry name" value="Ldl_recept_a"/>
    <property type="match status" value="7"/>
</dbReference>
<reference evidence="19" key="1">
    <citation type="submission" date="2021-05" db="EMBL/GenBank/DDBJ databases">
        <authorList>
            <person name="Alioto T."/>
            <person name="Alioto T."/>
            <person name="Gomez Garrido J."/>
        </authorList>
    </citation>
    <scope>NUCLEOTIDE SEQUENCE</scope>
</reference>
<proteinExistence type="predicted"/>
<dbReference type="PANTHER" id="PTHR22722">
    <property type="entry name" value="LOW-DENSITY LIPOPROTEIN RECEPTOR-RELATED PROTEIN 2-RELATED"/>
    <property type="match status" value="1"/>
</dbReference>
<feature type="region of interest" description="Disordered" evidence="15">
    <location>
        <begin position="2018"/>
        <end position="2046"/>
    </location>
</feature>
<feature type="disulfide bond" evidence="13">
    <location>
        <begin position="406"/>
        <end position="418"/>
    </location>
</feature>
<dbReference type="FunFam" id="2.120.10.30:FF:000008">
    <property type="entry name" value="Low-density lipoprotein receptor-related protein 4"/>
    <property type="match status" value="1"/>
</dbReference>
<dbReference type="Pfam" id="PF07645">
    <property type="entry name" value="EGF_CA"/>
    <property type="match status" value="1"/>
</dbReference>
<dbReference type="GO" id="GO:0042562">
    <property type="term" value="F:hormone binding"/>
    <property type="evidence" value="ECO:0007669"/>
    <property type="project" value="TreeGrafter"/>
</dbReference>
<feature type="repeat" description="LDL-receptor class B" evidence="14">
    <location>
        <begin position="1291"/>
        <end position="1333"/>
    </location>
</feature>
<feature type="repeat" description="LDL-receptor class B" evidence="14">
    <location>
        <begin position="721"/>
        <end position="764"/>
    </location>
</feature>
<comment type="subcellular location">
    <subcellularLocation>
        <location evidence="1">Cell membrane</location>
        <topology evidence="1">Single-pass type I membrane protein</topology>
    </subcellularLocation>
</comment>
<dbReference type="CDD" id="cd00112">
    <property type="entry name" value="LDLa"/>
    <property type="match status" value="7"/>
</dbReference>
<evidence type="ECO:0000256" key="5">
    <source>
        <dbReference type="ARBA" id="ARBA00022692"/>
    </source>
</evidence>
<evidence type="ECO:0000256" key="6">
    <source>
        <dbReference type="ARBA" id="ARBA00022729"/>
    </source>
</evidence>
<comment type="caution">
    <text evidence="13">Lacks conserved residue(s) required for the propagation of feature annotation.</text>
</comment>
<dbReference type="InterPro" id="IPR011042">
    <property type="entry name" value="6-blade_b-propeller_TolB-like"/>
</dbReference>